<dbReference type="AlphaFoldDB" id="A0AAN8EV62"/>
<feature type="non-terminal residue" evidence="1">
    <location>
        <position position="1"/>
    </location>
</feature>
<proteinExistence type="predicted"/>
<organism evidence="1 2">
    <name type="scientific">Trichostrongylus colubriformis</name>
    <name type="common">Black scour worm</name>
    <dbReference type="NCBI Taxonomy" id="6319"/>
    <lineage>
        <taxon>Eukaryota</taxon>
        <taxon>Metazoa</taxon>
        <taxon>Ecdysozoa</taxon>
        <taxon>Nematoda</taxon>
        <taxon>Chromadorea</taxon>
        <taxon>Rhabditida</taxon>
        <taxon>Rhabditina</taxon>
        <taxon>Rhabditomorpha</taxon>
        <taxon>Strongyloidea</taxon>
        <taxon>Trichostrongylidae</taxon>
        <taxon>Trichostrongylus</taxon>
    </lineage>
</organism>
<evidence type="ECO:0000313" key="1">
    <source>
        <dbReference type="EMBL" id="KAK5964940.1"/>
    </source>
</evidence>
<protein>
    <submittedName>
        <fullName evidence="1">Uncharacterized protein</fullName>
    </submittedName>
</protein>
<name>A0AAN8EV62_TRICO</name>
<sequence>ADEASEESLSLIDDSINKLRNFRATLSSPDSASTRLEIKTLPPMNQIQFIQLCKTLHDMLIAEKDNQQLCALLPEVVTLLFQLG</sequence>
<accession>A0AAN8EV62</accession>
<gene>
    <name evidence="1" type="ORF">GCK32_018583</name>
</gene>
<keyword evidence="2" id="KW-1185">Reference proteome</keyword>
<feature type="non-terminal residue" evidence="1">
    <location>
        <position position="84"/>
    </location>
</feature>
<dbReference type="Proteomes" id="UP001331761">
    <property type="component" value="Unassembled WGS sequence"/>
</dbReference>
<comment type="caution">
    <text evidence="1">The sequence shown here is derived from an EMBL/GenBank/DDBJ whole genome shotgun (WGS) entry which is preliminary data.</text>
</comment>
<reference evidence="1 2" key="1">
    <citation type="submission" date="2019-10" db="EMBL/GenBank/DDBJ databases">
        <title>Assembly and Annotation for the nematode Trichostrongylus colubriformis.</title>
        <authorList>
            <person name="Martin J."/>
        </authorList>
    </citation>
    <scope>NUCLEOTIDE SEQUENCE [LARGE SCALE GENOMIC DNA]</scope>
    <source>
        <strain evidence="1">G859</strain>
        <tissue evidence="1">Whole worm</tissue>
    </source>
</reference>
<dbReference type="EMBL" id="WIXE01025186">
    <property type="protein sequence ID" value="KAK5964940.1"/>
    <property type="molecule type" value="Genomic_DNA"/>
</dbReference>
<evidence type="ECO:0000313" key="2">
    <source>
        <dbReference type="Proteomes" id="UP001331761"/>
    </source>
</evidence>